<feature type="domain" description="Flagellar basal body rod protein N-terminal" evidence="3">
    <location>
        <begin position="17"/>
        <end position="36"/>
    </location>
</feature>
<keyword evidence="4" id="KW-0282">Flagellum</keyword>
<dbReference type="AlphaFoldDB" id="A0A0K6HNX2"/>
<evidence type="ECO:0000313" key="5">
    <source>
        <dbReference type="Proteomes" id="UP000183900"/>
    </source>
</evidence>
<evidence type="ECO:0000256" key="1">
    <source>
        <dbReference type="ARBA" id="ARBA00004117"/>
    </source>
</evidence>
<keyword evidence="4" id="KW-0966">Cell projection</keyword>
<dbReference type="OrthoDB" id="9788334at2"/>
<feature type="compositionally biased region" description="Basic and acidic residues" evidence="2">
    <location>
        <begin position="68"/>
        <end position="82"/>
    </location>
</feature>
<protein>
    <submittedName>
        <fullName evidence="4">Flagellar basal body rod protein FlgB</fullName>
    </submittedName>
</protein>
<dbReference type="InterPro" id="IPR001444">
    <property type="entry name" value="Flag_bb_rod_N"/>
</dbReference>
<feature type="region of interest" description="Disordered" evidence="2">
    <location>
        <begin position="63"/>
        <end position="86"/>
    </location>
</feature>
<evidence type="ECO:0000256" key="2">
    <source>
        <dbReference type="SAM" id="MobiDB-lite"/>
    </source>
</evidence>
<dbReference type="RefSeq" id="WP_055454346.1">
    <property type="nucleotide sequence ID" value="NZ_CYHE01000002.1"/>
</dbReference>
<sequence length="126" mass="13737">MEPVYLNSLASRQANWLAVRQATVAQNIANANTPGYAARDIEAFTTLLDETSLVMTATHGRHMGSLRDAPEPSKVGKAESWDVSHSGNSVNLEQELMKAGEVARDHALNTSIIKSFHRMYLASLKG</sequence>
<gene>
    <name evidence="4" type="ORF">Ga0061067_1028</name>
</gene>
<reference evidence="5" key="1">
    <citation type="submission" date="2015-08" db="EMBL/GenBank/DDBJ databases">
        <authorList>
            <person name="Varghese N."/>
        </authorList>
    </citation>
    <scope>NUCLEOTIDE SEQUENCE [LARGE SCALE GENOMIC DNA]</scope>
    <source>
        <strain evidence="5">DSM 23407</strain>
    </source>
</reference>
<keyword evidence="4" id="KW-0969">Cilium</keyword>
<accession>A0A0K6HNX2</accession>
<dbReference type="GO" id="GO:0009425">
    <property type="term" value="C:bacterial-type flagellum basal body"/>
    <property type="evidence" value="ECO:0007669"/>
    <property type="project" value="UniProtKB-SubCell"/>
</dbReference>
<proteinExistence type="predicted"/>
<dbReference type="Pfam" id="PF00460">
    <property type="entry name" value="Flg_bb_rod"/>
    <property type="match status" value="1"/>
</dbReference>
<evidence type="ECO:0000313" key="4">
    <source>
        <dbReference type="EMBL" id="CUA92585.1"/>
    </source>
</evidence>
<dbReference type="Proteomes" id="UP000183900">
    <property type="component" value="Unassembled WGS sequence"/>
</dbReference>
<name>A0A0K6HNX2_9HYPH</name>
<comment type="subcellular location">
    <subcellularLocation>
        <location evidence="1">Bacterial flagellum basal body</location>
    </subcellularLocation>
</comment>
<dbReference type="NCBIfam" id="NF004653">
    <property type="entry name" value="PRK06003.1"/>
    <property type="match status" value="1"/>
</dbReference>
<evidence type="ECO:0000259" key="3">
    <source>
        <dbReference type="Pfam" id="PF00460"/>
    </source>
</evidence>
<dbReference type="EMBL" id="CYHE01000002">
    <property type="protein sequence ID" value="CUA92585.1"/>
    <property type="molecule type" value="Genomic_DNA"/>
</dbReference>
<organism evidence="4 5">
    <name type="scientific">Pannonibacter indicus</name>
    <dbReference type="NCBI Taxonomy" id="466044"/>
    <lineage>
        <taxon>Bacteria</taxon>
        <taxon>Pseudomonadati</taxon>
        <taxon>Pseudomonadota</taxon>
        <taxon>Alphaproteobacteria</taxon>
        <taxon>Hyphomicrobiales</taxon>
        <taxon>Stappiaceae</taxon>
        <taxon>Pannonibacter</taxon>
    </lineage>
</organism>
<keyword evidence="5" id="KW-1185">Reference proteome</keyword>